<dbReference type="InterPro" id="IPR003439">
    <property type="entry name" value="ABC_transporter-like_ATP-bd"/>
</dbReference>
<dbReference type="Proteomes" id="UP000249936">
    <property type="component" value="Unassembled WGS sequence"/>
</dbReference>
<dbReference type="PANTHER" id="PTHR11384">
    <property type="entry name" value="ATP-BINDING CASSETTE, SUB-FAMILY D MEMBER"/>
    <property type="match status" value="1"/>
</dbReference>
<protein>
    <submittedName>
        <fullName evidence="6">ABC transporter ATP-binding protein</fullName>
    </submittedName>
</protein>
<evidence type="ECO:0000256" key="1">
    <source>
        <dbReference type="ARBA" id="ARBA00022448"/>
    </source>
</evidence>
<evidence type="ECO:0000259" key="5">
    <source>
        <dbReference type="Pfam" id="PF00005"/>
    </source>
</evidence>
<dbReference type="Pfam" id="PF00005">
    <property type="entry name" value="ABC_tran"/>
    <property type="match status" value="1"/>
</dbReference>
<dbReference type="InterPro" id="IPR050835">
    <property type="entry name" value="ABC_transporter_sub-D"/>
</dbReference>
<keyword evidence="3" id="KW-1133">Transmembrane helix</keyword>
<keyword evidence="6" id="KW-0547">Nucleotide-binding</keyword>
<evidence type="ECO:0000256" key="4">
    <source>
        <dbReference type="ARBA" id="ARBA00023136"/>
    </source>
</evidence>
<dbReference type="Gene3D" id="3.40.50.300">
    <property type="entry name" value="P-loop containing nucleotide triphosphate hydrolases"/>
    <property type="match status" value="1"/>
</dbReference>
<dbReference type="SUPFAM" id="SSF52540">
    <property type="entry name" value="P-loop containing nucleoside triphosphate hydrolases"/>
    <property type="match status" value="1"/>
</dbReference>
<feature type="domain" description="ABC transporter" evidence="5">
    <location>
        <begin position="11"/>
        <end position="72"/>
    </location>
</feature>
<dbReference type="GO" id="GO:0005524">
    <property type="term" value="F:ATP binding"/>
    <property type="evidence" value="ECO:0007669"/>
    <property type="project" value="UniProtKB-KW"/>
</dbReference>
<keyword evidence="6" id="KW-0067">ATP-binding</keyword>
<dbReference type="PANTHER" id="PTHR11384:SF59">
    <property type="entry name" value="LYSOSOMAL COBALAMIN TRANSPORTER ABCD4"/>
    <property type="match status" value="1"/>
</dbReference>
<dbReference type="GO" id="GO:0016887">
    <property type="term" value="F:ATP hydrolysis activity"/>
    <property type="evidence" value="ECO:0007669"/>
    <property type="project" value="InterPro"/>
</dbReference>
<keyword evidence="2" id="KW-0812">Transmembrane</keyword>
<dbReference type="EMBL" id="UASK01000015">
    <property type="protein sequence ID" value="SPX43318.1"/>
    <property type="molecule type" value="Genomic_DNA"/>
</dbReference>
<proteinExistence type="predicted"/>
<evidence type="ECO:0000256" key="3">
    <source>
        <dbReference type="ARBA" id="ARBA00022989"/>
    </source>
</evidence>
<keyword evidence="4" id="KW-0472">Membrane</keyword>
<sequence length="123" mass="13974">MSALAYPNNADNISHTQAVEILNKVQLGHLAEQLEKEQDWTRILSLGEQQRLAFARLILHKPAVAFLDEATASMDEGLEFSMYQLLQQELPQTTIISVGHRSTLKTLHQQQLILQDKGQWQVL</sequence>
<evidence type="ECO:0000313" key="6">
    <source>
        <dbReference type="EMBL" id="SPX43318.1"/>
    </source>
</evidence>
<evidence type="ECO:0000256" key="2">
    <source>
        <dbReference type="ARBA" id="ARBA00022692"/>
    </source>
</evidence>
<keyword evidence="1" id="KW-0813">Transport</keyword>
<dbReference type="AlphaFoldDB" id="A0A2X1PQI1"/>
<gene>
    <name evidence="6" type="primary">yddA_1</name>
    <name evidence="6" type="ORF">NCTC11872_02982</name>
</gene>
<reference evidence="6 7" key="1">
    <citation type="submission" date="2018-06" db="EMBL/GenBank/DDBJ databases">
        <authorList>
            <consortium name="Pathogen Informatics"/>
            <person name="Doyle S."/>
        </authorList>
    </citation>
    <scope>NUCLEOTIDE SEQUENCE [LARGE SCALE GENOMIC DNA]</scope>
    <source>
        <strain evidence="6 7">NCTC11872</strain>
    </source>
</reference>
<name>A0A2X1PQI1_HAEIF</name>
<dbReference type="InterPro" id="IPR027417">
    <property type="entry name" value="P-loop_NTPase"/>
</dbReference>
<accession>A0A2X1PQI1</accession>
<organism evidence="6 7">
    <name type="scientific">Haemophilus influenzae</name>
    <dbReference type="NCBI Taxonomy" id="727"/>
    <lineage>
        <taxon>Bacteria</taxon>
        <taxon>Pseudomonadati</taxon>
        <taxon>Pseudomonadota</taxon>
        <taxon>Gammaproteobacteria</taxon>
        <taxon>Pasteurellales</taxon>
        <taxon>Pasteurellaceae</taxon>
        <taxon>Haemophilus</taxon>
    </lineage>
</organism>
<evidence type="ECO:0000313" key="7">
    <source>
        <dbReference type="Proteomes" id="UP000249936"/>
    </source>
</evidence>
<dbReference type="GO" id="GO:0005886">
    <property type="term" value="C:plasma membrane"/>
    <property type="evidence" value="ECO:0007669"/>
    <property type="project" value="TreeGrafter"/>
</dbReference>